<dbReference type="InterPro" id="IPR004175">
    <property type="entry name" value="RNA_CPDase"/>
</dbReference>
<keyword evidence="1 2" id="KW-0378">Hydrolase</keyword>
<dbReference type="Gene3D" id="3.90.1140.10">
    <property type="entry name" value="Cyclic phosphodiesterase"/>
    <property type="match status" value="1"/>
</dbReference>
<sequence length="189" mass="21538">MLQNMHYFIAIPLSQDIKLWLSDIQNNLKSDKTLGYKSWTHQDDLHITLKFLGSVSTGTIDKLMEHLEKINTISQFPLTIGGIGTFGNPNQPRVLWSGVSDSNSINSLYDAVEGICVALGFKEEKRPYRPHVTLAKKWSGQCIDIDSFQDDTFLEMKNFIVKHIVVYQIHPSDSPKYKVVKQIDLNRGE</sequence>
<dbReference type="EMBL" id="JASTZU010000014">
    <property type="protein sequence ID" value="MDL4839396.1"/>
    <property type="molecule type" value="Genomic_DNA"/>
</dbReference>
<dbReference type="NCBIfam" id="TIGR02258">
    <property type="entry name" value="2_5_ligase"/>
    <property type="match status" value="1"/>
</dbReference>
<accession>A0ABT7L0M9</accession>
<evidence type="ECO:0000313" key="5">
    <source>
        <dbReference type="Proteomes" id="UP001235343"/>
    </source>
</evidence>
<feature type="active site" description="Proton donor" evidence="2">
    <location>
        <position position="46"/>
    </location>
</feature>
<comment type="similarity">
    <text evidence="2">Belongs to the 2H phosphoesterase superfamily. ThpR family.</text>
</comment>
<protein>
    <recommendedName>
        <fullName evidence="2">RNA 2',3'-cyclic phosphodiesterase</fullName>
        <shortName evidence="2">RNA 2',3'-CPDase</shortName>
        <ecNumber evidence="2">3.1.4.58</ecNumber>
    </recommendedName>
</protein>
<feature type="active site" description="Proton acceptor" evidence="2">
    <location>
        <position position="131"/>
    </location>
</feature>
<evidence type="ECO:0000259" key="3">
    <source>
        <dbReference type="Pfam" id="PF02834"/>
    </source>
</evidence>
<feature type="short sequence motif" description="HXTX 2" evidence="2">
    <location>
        <begin position="131"/>
        <end position="134"/>
    </location>
</feature>
<evidence type="ECO:0000313" key="4">
    <source>
        <dbReference type="EMBL" id="MDL4839396.1"/>
    </source>
</evidence>
<feature type="short sequence motif" description="HXTX 1" evidence="2">
    <location>
        <begin position="46"/>
        <end position="49"/>
    </location>
</feature>
<dbReference type="PANTHER" id="PTHR35561">
    <property type="entry name" value="RNA 2',3'-CYCLIC PHOSPHODIESTERASE"/>
    <property type="match status" value="1"/>
</dbReference>
<dbReference type="SUPFAM" id="SSF55144">
    <property type="entry name" value="LigT-like"/>
    <property type="match status" value="1"/>
</dbReference>
<reference evidence="4 5" key="1">
    <citation type="submission" date="2023-06" db="EMBL/GenBank/DDBJ databases">
        <title>Aquibacillus rhizosphaerae LR5S19.</title>
        <authorList>
            <person name="Sun J.-Q."/>
        </authorList>
    </citation>
    <scope>NUCLEOTIDE SEQUENCE [LARGE SCALE GENOMIC DNA]</scope>
    <source>
        <strain evidence="4 5">LR5S19</strain>
    </source>
</reference>
<evidence type="ECO:0000256" key="1">
    <source>
        <dbReference type="ARBA" id="ARBA00022801"/>
    </source>
</evidence>
<dbReference type="InterPro" id="IPR014051">
    <property type="entry name" value="Phosphoesterase_HXTX"/>
</dbReference>
<dbReference type="Pfam" id="PF02834">
    <property type="entry name" value="LigT_PEase"/>
    <property type="match status" value="1"/>
</dbReference>
<dbReference type="HAMAP" id="MF_01940">
    <property type="entry name" value="RNA_CPDase"/>
    <property type="match status" value="1"/>
</dbReference>
<gene>
    <name evidence="4" type="primary">thpR</name>
    <name evidence="4" type="ORF">QQS35_02825</name>
</gene>
<proteinExistence type="inferred from homology"/>
<dbReference type="Proteomes" id="UP001235343">
    <property type="component" value="Unassembled WGS sequence"/>
</dbReference>
<comment type="catalytic activity">
    <reaction evidence="2">
        <text>a 3'-end 2',3'-cyclophospho-ribonucleotide-RNA + H2O = a 3'-end 2'-phospho-ribonucleotide-RNA + H(+)</text>
        <dbReference type="Rhea" id="RHEA:11828"/>
        <dbReference type="Rhea" id="RHEA-COMP:10464"/>
        <dbReference type="Rhea" id="RHEA-COMP:17353"/>
        <dbReference type="ChEBI" id="CHEBI:15377"/>
        <dbReference type="ChEBI" id="CHEBI:15378"/>
        <dbReference type="ChEBI" id="CHEBI:83064"/>
        <dbReference type="ChEBI" id="CHEBI:173113"/>
        <dbReference type="EC" id="3.1.4.58"/>
    </reaction>
</comment>
<comment type="function">
    <text evidence="2">Hydrolyzes RNA 2',3'-cyclic phosphodiester to an RNA 2'-phosphomonoester.</text>
</comment>
<dbReference type="PANTHER" id="PTHR35561:SF1">
    <property type="entry name" value="RNA 2',3'-CYCLIC PHOSPHODIESTERASE"/>
    <property type="match status" value="1"/>
</dbReference>
<organism evidence="4 5">
    <name type="scientific">Aquibacillus rhizosphaerae</name>
    <dbReference type="NCBI Taxonomy" id="3051431"/>
    <lineage>
        <taxon>Bacteria</taxon>
        <taxon>Bacillati</taxon>
        <taxon>Bacillota</taxon>
        <taxon>Bacilli</taxon>
        <taxon>Bacillales</taxon>
        <taxon>Bacillaceae</taxon>
        <taxon>Aquibacillus</taxon>
    </lineage>
</organism>
<evidence type="ECO:0000256" key="2">
    <source>
        <dbReference type="HAMAP-Rule" id="MF_01940"/>
    </source>
</evidence>
<comment type="caution">
    <text evidence="4">The sequence shown here is derived from an EMBL/GenBank/DDBJ whole genome shotgun (WGS) entry which is preliminary data.</text>
</comment>
<dbReference type="EC" id="3.1.4.58" evidence="2"/>
<keyword evidence="5" id="KW-1185">Reference proteome</keyword>
<dbReference type="InterPro" id="IPR009097">
    <property type="entry name" value="Cyclic_Pdiesterase"/>
</dbReference>
<dbReference type="RefSeq" id="WP_285930262.1">
    <property type="nucleotide sequence ID" value="NZ_JASTZU010000014.1"/>
</dbReference>
<feature type="domain" description="Phosphoesterase HXTX" evidence="3">
    <location>
        <begin position="11"/>
        <end position="96"/>
    </location>
</feature>
<name>A0ABT7L0M9_9BACI</name>